<keyword evidence="2" id="KW-1185">Reference proteome</keyword>
<name>A0A6G0ZNW9_APHCR</name>
<evidence type="ECO:0000313" key="2">
    <source>
        <dbReference type="Proteomes" id="UP000478052"/>
    </source>
</evidence>
<dbReference type="EMBL" id="VUJU01000117">
    <property type="protein sequence ID" value="KAF0772925.1"/>
    <property type="molecule type" value="Genomic_DNA"/>
</dbReference>
<comment type="caution">
    <text evidence="1">The sequence shown here is derived from an EMBL/GenBank/DDBJ whole genome shotgun (WGS) entry which is preliminary data.</text>
</comment>
<reference evidence="1 2" key="1">
    <citation type="submission" date="2019-08" db="EMBL/GenBank/DDBJ databases">
        <title>Whole genome of Aphis craccivora.</title>
        <authorList>
            <person name="Voronova N.V."/>
            <person name="Shulinski R.S."/>
            <person name="Bandarenka Y.V."/>
            <person name="Zhorov D.G."/>
            <person name="Warner D."/>
        </authorList>
    </citation>
    <scope>NUCLEOTIDE SEQUENCE [LARGE SCALE GENOMIC DNA]</scope>
    <source>
        <strain evidence="1">180601</strain>
        <tissue evidence="1">Whole Body</tissue>
    </source>
</reference>
<dbReference type="AlphaFoldDB" id="A0A6G0ZNW9"/>
<sequence>MIYYETSTYHILDSERSDECIDFTMLCLRNLNSGIFRPLKHKPPFSPTIRKQLIRNLYHYQYLVYRLIE</sequence>
<evidence type="ECO:0000313" key="1">
    <source>
        <dbReference type="EMBL" id="KAF0772925.1"/>
    </source>
</evidence>
<proteinExistence type="predicted"/>
<accession>A0A6G0ZNW9</accession>
<dbReference type="Proteomes" id="UP000478052">
    <property type="component" value="Unassembled WGS sequence"/>
</dbReference>
<organism evidence="1 2">
    <name type="scientific">Aphis craccivora</name>
    <name type="common">Cowpea aphid</name>
    <dbReference type="NCBI Taxonomy" id="307492"/>
    <lineage>
        <taxon>Eukaryota</taxon>
        <taxon>Metazoa</taxon>
        <taxon>Ecdysozoa</taxon>
        <taxon>Arthropoda</taxon>
        <taxon>Hexapoda</taxon>
        <taxon>Insecta</taxon>
        <taxon>Pterygota</taxon>
        <taxon>Neoptera</taxon>
        <taxon>Paraneoptera</taxon>
        <taxon>Hemiptera</taxon>
        <taxon>Sternorrhyncha</taxon>
        <taxon>Aphidomorpha</taxon>
        <taxon>Aphidoidea</taxon>
        <taxon>Aphididae</taxon>
        <taxon>Aphidini</taxon>
        <taxon>Aphis</taxon>
        <taxon>Aphis</taxon>
    </lineage>
</organism>
<gene>
    <name evidence="1" type="ORF">FWK35_00002204</name>
</gene>
<protein>
    <submittedName>
        <fullName evidence="1">Uncharacterized protein</fullName>
    </submittedName>
</protein>